<dbReference type="AlphaFoldDB" id="A0AAP0EIP0"/>
<evidence type="ECO:0000313" key="4">
    <source>
        <dbReference type="Proteomes" id="UP001419268"/>
    </source>
</evidence>
<feature type="region of interest" description="Disordered" evidence="1">
    <location>
        <begin position="22"/>
        <end position="138"/>
    </location>
</feature>
<proteinExistence type="predicted"/>
<accession>A0AAP0EIP0</accession>
<evidence type="ECO:0000256" key="1">
    <source>
        <dbReference type="SAM" id="MobiDB-lite"/>
    </source>
</evidence>
<feature type="compositionally biased region" description="Low complexity" evidence="1">
    <location>
        <begin position="117"/>
        <end position="130"/>
    </location>
</feature>
<gene>
    <name evidence="3" type="ORF">Scep_025694</name>
</gene>
<feature type="region of interest" description="Disordered" evidence="1">
    <location>
        <begin position="178"/>
        <end position="197"/>
    </location>
</feature>
<protein>
    <submittedName>
        <fullName evidence="3">Uncharacterized protein</fullName>
    </submittedName>
</protein>
<name>A0AAP0EIP0_9MAGN</name>
<sequence length="207" mass="22681">MSTPGSMLQGIAKAVVQGAMEIMTAEPKSTSRDQTKETTTAEPKTVLRGGDQANEKEEEKKAKGMETKNDDTLHPISSSNILSFIKDKNDKTKKKKKSPKDGKKRGGRKIKKKNKNNDSSSSDSSSSSSSDSDDEPRDQQTMNNLFWIGIVGGVALTVLGLMSLPKIKSAIQHVRKLDGQDKMQAQKPSPKKENNDPLQIIIEDLLK</sequence>
<keyword evidence="2" id="KW-0812">Transmembrane</keyword>
<comment type="caution">
    <text evidence="3">The sequence shown here is derived from an EMBL/GenBank/DDBJ whole genome shotgun (WGS) entry which is preliminary data.</text>
</comment>
<reference evidence="3 4" key="1">
    <citation type="submission" date="2024-01" db="EMBL/GenBank/DDBJ databases">
        <title>Genome assemblies of Stephania.</title>
        <authorList>
            <person name="Yang L."/>
        </authorList>
    </citation>
    <scope>NUCLEOTIDE SEQUENCE [LARGE SCALE GENOMIC DNA]</scope>
    <source>
        <strain evidence="3">JXDWG</strain>
        <tissue evidence="3">Leaf</tissue>
    </source>
</reference>
<evidence type="ECO:0000256" key="2">
    <source>
        <dbReference type="SAM" id="Phobius"/>
    </source>
</evidence>
<dbReference type="EMBL" id="JBBNAG010000011">
    <property type="protein sequence ID" value="KAK9094225.1"/>
    <property type="molecule type" value="Genomic_DNA"/>
</dbReference>
<organism evidence="3 4">
    <name type="scientific">Stephania cephalantha</name>
    <dbReference type="NCBI Taxonomy" id="152367"/>
    <lineage>
        <taxon>Eukaryota</taxon>
        <taxon>Viridiplantae</taxon>
        <taxon>Streptophyta</taxon>
        <taxon>Embryophyta</taxon>
        <taxon>Tracheophyta</taxon>
        <taxon>Spermatophyta</taxon>
        <taxon>Magnoliopsida</taxon>
        <taxon>Ranunculales</taxon>
        <taxon>Menispermaceae</taxon>
        <taxon>Menispermoideae</taxon>
        <taxon>Cissampelideae</taxon>
        <taxon>Stephania</taxon>
    </lineage>
</organism>
<dbReference type="Proteomes" id="UP001419268">
    <property type="component" value="Unassembled WGS sequence"/>
</dbReference>
<keyword evidence="2" id="KW-1133">Transmembrane helix</keyword>
<feature type="compositionally biased region" description="Basic residues" evidence="1">
    <location>
        <begin position="91"/>
        <end position="114"/>
    </location>
</feature>
<keyword evidence="2" id="KW-0472">Membrane</keyword>
<feature type="compositionally biased region" description="Basic and acidic residues" evidence="1">
    <location>
        <begin position="53"/>
        <end position="73"/>
    </location>
</feature>
<feature type="transmembrane region" description="Helical" evidence="2">
    <location>
        <begin position="145"/>
        <end position="164"/>
    </location>
</feature>
<evidence type="ECO:0000313" key="3">
    <source>
        <dbReference type="EMBL" id="KAK9094225.1"/>
    </source>
</evidence>
<keyword evidence="4" id="KW-1185">Reference proteome</keyword>